<keyword evidence="2" id="KW-1185">Reference proteome</keyword>
<accession>A0A183FDK4</accession>
<dbReference type="GO" id="GO:0018996">
    <property type="term" value="P:molting cycle, collagen and cuticulin-based cuticle"/>
    <property type="evidence" value="ECO:0007669"/>
    <property type="project" value="TreeGrafter"/>
</dbReference>
<dbReference type="OrthoDB" id="5840397at2759"/>
<dbReference type="Proteomes" id="UP000050761">
    <property type="component" value="Unassembled WGS sequence"/>
</dbReference>
<proteinExistence type="predicted"/>
<evidence type="ECO:0000313" key="1">
    <source>
        <dbReference type="EMBL" id="VDO60907.1"/>
    </source>
</evidence>
<organism evidence="2 3">
    <name type="scientific">Heligmosomoides polygyrus</name>
    <name type="common">Parasitic roundworm</name>
    <dbReference type="NCBI Taxonomy" id="6339"/>
    <lineage>
        <taxon>Eukaryota</taxon>
        <taxon>Metazoa</taxon>
        <taxon>Ecdysozoa</taxon>
        <taxon>Nematoda</taxon>
        <taxon>Chromadorea</taxon>
        <taxon>Rhabditida</taxon>
        <taxon>Rhabditina</taxon>
        <taxon>Rhabditomorpha</taxon>
        <taxon>Strongyloidea</taxon>
        <taxon>Heligmosomidae</taxon>
        <taxon>Heligmosomoides</taxon>
    </lineage>
</organism>
<protein>
    <submittedName>
        <fullName evidence="3">Patched family protein</fullName>
    </submittedName>
</protein>
<reference evidence="1 2" key="1">
    <citation type="submission" date="2018-11" db="EMBL/GenBank/DDBJ databases">
        <authorList>
            <consortium name="Pathogen Informatics"/>
        </authorList>
    </citation>
    <scope>NUCLEOTIDE SEQUENCE [LARGE SCALE GENOMIC DNA]</scope>
</reference>
<dbReference type="WBParaSite" id="HPBE_0000433401-mRNA-1">
    <property type="protein sequence ID" value="HPBE_0000433401-mRNA-1"/>
    <property type="gene ID" value="HPBE_0000433401"/>
</dbReference>
<dbReference type="GO" id="GO:0006897">
    <property type="term" value="P:endocytosis"/>
    <property type="evidence" value="ECO:0007669"/>
    <property type="project" value="TreeGrafter"/>
</dbReference>
<dbReference type="GO" id="GO:0005886">
    <property type="term" value="C:plasma membrane"/>
    <property type="evidence" value="ECO:0007669"/>
    <property type="project" value="TreeGrafter"/>
</dbReference>
<dbReference type="EMBL" id="UZAH01025302">
    <property type="protein sequence ID" value="VDO60907.1"/>
    <property type="molecule type" value="Genomic_DNA"/>
</dbReference>
<name>A0A183FDK4_HELPZ</name>
<evidence type="ECO:0000313" key="3">
    <source>
        <dbReference type="WBParaSite" id="HPBE_0000433401-mRNA-1"/>
    </source>
</evidence>
<dbReference type="PANTHER" id="PTHR10796:SF104">
    <property type="entry name" value="SSD DOMAIN-CONTAINING PROTEIN"/>
    <property type="match status" value="1"/>
</dbReference>
<dbReference type="AlphaFoldDB" id="A0A183FDK4"/>
<gene>
    <name evidence="1" type="ORF">HPBE_LOCUS4335</name>
</gene>
<dbReference type="GO" id="GO:0030659">
    <property type="term" value="C:cytoplasmic vesicle membrane"/>
    <property type="evidence" value="ECO:0007669"/>
    <property type="project" value="TreeGrafter"/>
</dbReference>
<dbReference type="PANTHER" id="PTHR10796">
    <property type="entry name" value="PATCHED-RELATED"/>
    <property type="match status" value="1"/>
</dbReference>
<accession>A0A3P7XMI5</accession>
<dbReference type="InterPro" id="IPR051697">
    <property type="entry name" value="Patched_domain-protein"/>
</dbReference>
<evidence type="ECO:0000313" key="2">
    <source>
        <dbReference type="Proteomes" id="UP000050761"/>
    </source>
</evidence>
<reference evidence="3" key="2">
    <citation type="submission" date="2019-09" db="UniProtKB">
        <authorList>
            <consortium name="WormBaseParasite"/>
        </authorList>
    </citation>
    <scope>IDENTIFICATION</scope>
</reference>
<sequence length="83" mass="9278">MIFKTFFEHLMAEAFAGLGRFVGRRPRAVIVASLMTCLVLSGGFVRFEEVNSVRTEYSPMNSPSRQEYAVAKSFLNQVKGARA</sequence>